<sequence>MAVDITLIRAYTNGAVYTTSSSAVTATAPTDAGSSLDPDFQEVGAISEDGITESTSQDRTDVFIWQNNTLARRIPGQTTKTWTLAASETNLMTLGVQFAGSTITQTAEGVSIEEKAPGTDIRQWVLHGIDGSDLQRIYVPLGEVTERGDVVWSAAGVTVYEWTLSAYADPSGNFAYRYIASDALAL</sequence>
<name>A0A7W5FHV0_9ACTN</name>
<dbReference type="AlphaFoldDB" id="A0A7W5FHV0"/>
<proteinExistence type="predicted"/>
<dbReference type="Proteomes" id="UP000590749">
    <property type="component" value="Unassembled WGS sequence"/>
</dbReference>
<accession>A0A7W5FHV0</accession>
<comment type="caution">
    <text evidence="1">The sequence shown here is derived from an EMBL/GenBank/DDBJ whole genome shotgun (WGS) entry which is preliminary data.</text>
</comment>
<keyword evidence="2" id="KW-1185">Reference proteome</keyword>
<dbReference type="Pfam" id="PF25681">
    <property type="entry name" value="Phage_TTP_17"/>
    <property type="match status" value="1"/>
</dbReference>
<gene>
    <name evidence="1" type="ORF">FHR83_006715</name>
</gene>
<reference evidence="1 2" key="1">
    <citation type="submission" date="2020-08" db="EMBL/GenBank/DDBJ databases">
        <title>Genomic Encyclopedia of Type Strains, Phase III (KMG-III): the genomes of soil and plant-associated and newly described type strains.</title>
        <authorList>
            <person name="Whitman W."/>
        </authorList>
    </citation>
    <scope>NUCLEOTIDE SEQUENCE [LARGE SCALE GENOMIC DNA]</scope>
    <source>
        <strain evidence="1 2">CECT 3287</strain>
    </source>
</reference>
<organism evidence="1 2">
    <name type="scientific">Actinoplanes campanulatus</name>
    <dbReference type="NCBI Taxonomy" id="113559"/>
    <lineage>
        <taxon>Bacteria</taxon>
        <taxon>Bacillati</taxon>
        <taxon>Actinomycetota</taxon>
        <taxon>Actinomycetes</taxon>
        <taxon>Micromonosporales</taxon>
        <taxon>Micromonosporaceae</taxon>
        <taxon>Actinoplanes</taxon>
    </lineage>
</organism>
<dbReference type="EMBL" id="JACHXF010000017">
    <property type="protein sequence ID" value="MBB3099009.1"/>
    <property type="molecule type" value="Genomic_DNA"/>
</dbReference>
<protein>
    <submittedName>
        <fullName evidence="1">Uncharacterized protein</fullName>
    </submittedName>
</protein>
<dbReference type="InterPro" id="IPR058154">
    <property type="entry name" value="Bxb1_TTP-like"/>
</dbReference>
<evidence type="ECO:0000313" key="2">
    <source>
        <dbReference type="Proteomes" id="UP000590749"/>
    </source>
</evidence>
<dbReference type="RefSeq" id="WP_183225095.1">
    <property type="nucleotide sequence ID" value="NZ_BMPW01000020.1"/>
</dbReference>
<evidence type="ECO:0000313" key="1">
    <source>
        <dbReference type="EMBL" id="MBB3099009.1"/>
    </source>
</evidence>